<evidence type="ECO:0000256" key="1">
    <source>
        <dbReference type="ARBA" id="ARBA00004448"/>
    </source>
</evidence>
<keyword evidence="3 9" id="KW-0813">Transport</keyword>
<evidence type="ECO:0000256" key="9">
    <source>
        <dbReference type="RuleBase" id="RU363100"/>
    </source>
</evidence>
<accession>A0A5N5WQT3</accession>
<evidence type="ECO:0000256" key="8">
    <source>
        <dbReference type="ARBA" id="ARBA00023136"/>
    </source>
</evidence>
<keyword evidence="4 9" id="KW-0812">Transmembrane</keyword>
<feature type="transmembrane region" description="Helical" evidence="9">
    <location>
        <begin position="110"/>
        <end position="131"/>
    </location>
</feature>
<dbReference type="GO" id="GO:0005743">
    <property type="term" value="C:mitochondrial inner membrane"/>
    <property type="evidence" value="ECO:0007669"/>
    <property type="project" value="UniProtKB-SubCell"/>
</dbReference>
<dbReference type="GO" id="GO:0006850">
    <property type="term" value="P:pyruvate import into mitochondria"/>
    <property type="evidence" value="ECO:0007669"/>
    <property type="project" value="InterPro"/>
</dbReference>
<reference evidence="10 11" key="1">
    <citation type="submission" date="2019-04" db="EMBL/GenBank/DDBJ databases">
        <title>Friends and foes A comparative genomics study of 23 Aspergillus species from section Flavi.</title>
        <authorList>
            <consortium name="DOE Joint Genome Institute"/>
            <person name="Kjaerbolling I."/>
            <person name="Vesth T."/>
            <person name="Frisvad J.C."/>
            <person name="Nybo J.L."/>
            <person name="Theobald S."/>
            <person name="Kildgaard S."/>
            <person name="Isbrandt T."/>
            <person name="Kuo A."/>
            <person name="Sato A."/>
            <person name="Lyhne E.K."/>
            <person name="Kogle M.E."/>
            <person name="Wiebenga A."/>
            <person name="Kun R.S."/>
            <person name="Lubbers R.J."/>
            <person name="Makela M.R."/>
            <person name="Barry K."/>
            <person name="Chovatia M."/>
            <person name="Clum A."/>
            <person name="Daum C."/>
            <person name="Haridas S."/>
            <person name="He G."/>
            <person name="LaButti K."/>
            <person name="Lipzen A."/>
            <person name="Mondo S."/>
            <person name="Riley R."/>
            <person name="Salamov A."/>
            <person name="Simmons B.A."/>
            <person name="Magnuson J.K."/>
            <person name="Henrissat B."/>
            <person name="Mortensen U.H."/>
            <person name="Larsen T.O."/>
            <person name="Devries R.P."/>
            <person name="Grigoriev I.V."/>
            <person name="Machida M."/>
            <person name="Baker S.E."/>
            <person name="Andersen M.R."/>
        </authorList>
    </citation>
    <scope>NUCLEOTIDE SEQUENCE [LARGE SCALE GENOMIC DNA]</scope>
    <source>
        <strain evidence="10 11">CBS 151.66</strain>
    </source>
</reference>
<evidence type="ECO:0000256" key="4">
    <source>
        <dbReference type="ARBA" id="ARBA00022692"/>
    </source>
</evidence>
<organism evidence="10 11">
    <name type="scientific">Aspergillus leporis</name>
    <dbReference type="NCBI Taxonomy" id="41062"/>
    <lineage>
        <taxon>Eukaryota</taxon>
        <taxon>Fungi</taxon>
        <taxon>Dikarya</taxon>
        <taxon>Ascomycota</taxon>
        <taxon>Pezizomycotina</taxon>
        <taxon>Eurotiomycetes</taxon>
        <taxon>Eurotiomycetidae</taxon>
        <taxon>Eurotiales</taxon>
        <taxon>Aspergillaceae</taxon>
        <taxon>Aspergillus</taxon>
        <taxon>Aspergillus subgen. Circumdati</taxon>
    </lineage>
</organism>
<comment type="caution">
    <text evidence="9">Lacks conserved residue(s) required for the propagation of feature annotation.</text>
</comment>
<name>A0A5N5WQT3_9EURO</name>
<keyword evidence="6 9" id="KW-1133">Transmembrane helix</keyword>
<keyword evidence="8 9" id="KW-0472">Membrane</keyword>
<gene>
    <name evidence="10" type="ORF">BDV29DRAFT_182775</name>
</gene>
<comment type="similarity">
    <text evidence="2 9">Belongs to the mitochondrial pyruvate carrier (MPC) (TC 2.A.105) family.</text>
</comment>
<dbReference type="InterPro" id="IPR005336">
    <property type="entry name" value="MPC"/>
</dbReference>
<sequence length="171" mass="18920">MSSRVGLRFFQNSRAAFRNAQRRFGAGRRFQSSDAPAAEQQTTFQRLWNSPIGVKTVHFWAPVMKWALVIAGISDLSRPAEKLSLTQNGALTATGAIWTRWCMIITPRNYLLAAVNFFLGCVGIVQVGRILSYRRSLEGSTTEAAKQMEHEIVDSAKNVVAKTEAAVEKSA</sequence>
<evidence type="ECO:0000256" key="6">
    <source>
        <dbReference type="ARBA" id="ARBA00022989"/>
    </source>
</evidence>
<dbReference type="OrthoDB" id="869189at2759"/>
<dbReference type="AlphaFoldDB" id="A0A5N5WQT3"/>
<evidence type="ECO:0000256" key="5">
    <source>
        <dbReference type="ARBA" id="ARBA00022792"/>
    </source>
</evidence>
<keyword evidence="7 9" id="KW-0496">Mitochondrion</keyword>
<comment type="subcellular location">
    <subcellularLocation>
        <location evidence="1 9">Mitochondrion inner membrane</location>
        <topology evidence="1 9">Multi-pass membrane protein</topology>
    </subcellularLocation>
</comment>
<keyword evidence="5 9" id="KW-0999">Mitochondrion inner membrane</keyword>
<dbReference type="Proteomes" id="UP000326565">
    <property type="component" value="Unassembled WGS sequence"/>
</dbReference>
<evidence type="ECO:0000256" key="2">
    <source>
        <dbReference type="ARBA" id="ARBA00006416"/>
    </source>
</evidence>
<proteinExistence type="inferred from homology"/>
<keyword evidence="11" id="KW-1185">Reference proteome</keyword>
<evidence type="ECO:0000256" key="3">
    <source>
        <dbReference type="ARBA" id="ARBA00022448"/>
    </source>
</evidence>
<evidence type="ECO:0000313" key="11">
    <source>
        <dbReference type="Proteomes" id="UP000326565"/>
    </source>
</evidence>
<comment type="function">
    <text evidence="9">Mediates the uptake of pyruvate into mitochondria.</text>
</comment>
<evidence type="ECO:0000256" key="7">
    <source>
        <dbReference type="ARBA" id="ARBA00023128"/>
    </source>
</evidence>
<dbReference type="EMBL" id="ML732342">
    <property type="protein sequence ID" value="KAB8069412.1"/>
    <property type="molecule type" value="Genomic_DNA"/>
</dbReference>
<dbReference type="Pfam" id="PF03650">
    <property type="entry name" value="MPC"/>
    <property type="match status" value="1"/>
</dbReference>
<evidence type="ECO:0000313" key="10">
    <source>
        <dbReference type="EMBL" id="KAB8069412.1"/>
    </source>
</evidence>
<protein>
    <recommendedName>
        <fullName evidence="9">Mitochondrial pyruvate carrier</fullName>
    </recommendedName>
</protein>
<dbReference type="PANTHER" id="PTHR14154">
    <property type="entry name" value="UPF0041 BRAIN PROTEIN 44-RELATED"/>
    <property type="match status" value="1"/>
</dbReference>